<dbReference type="Gene3D" id="3.60.20.10">
    <property type="entry name" value="Glutamine Phosphoribosylpyrophosphate, subunit 1, domain 1"/>
    <property type="match status" value="1"/>
</dbReference>
<evidence type="ECO:0000256" key="8">
    <source>
        <dbReference type="ARBA" id="ARBA00022942"/>
    </source>
</evidence>
<dbReference type="EC" id="3.4.25.1" evidence="3"/>
<evidence type="ECO:0000256" key="5">
    <source>
        <dbReference type="ARBA" id="ARBA00022670"/>
    </source>
</evidence>
<organism evidence="11 12">
    <name type="scientific">Entamoeba histolytica</name>
    <dbReference type="NCBI Taxonomy" id="5759"/>
    <lineage>
        <taxon>Eukaryota</taxon>
        <taxon>Amoebozoa</taxon>
        <taxon>Evosea</taxon>
        <taxon>Archamoebae</taxon>
        <taxon>Mastigamoebida</taxon>
        <taxon>Entamoebidae</taxon>
        <taxon>Entamoeba</taxon>
    </lineage>
</organism>
<dbReference type="VEuPathDB" id="AmoebaDB:EHI5A_165210"/>
<dbReference type="InterPro" id="IPR000243">
    <property type="entry name" value="Pept_T1A_subB"/>
</dbReference>
<dbReference type="GO" id="GO:0010498">
    <property type="term" value="P:proteasomal protein catabolic process"/>
    <property type="evidence" value="ECO:0007669"/>
    <property type="project" value="UniProtKB-ARBA"/>
</dbReference>
<evidence type="ECO:0000313" key="11">
    <source>
        <dbReference type="EMBL" id="GAT91642.1"/>
    </source>
</evidence>
<evidence type="ECO:0000256" key="1">
    <source>
        <dbReference type="ARBA" id="ARBA00001198"/>
    </source>
</evidence>
<sequence>MNMTNDPLPIATSYVNDKTKFLKTGTTICGLVCDKGQTVVLACDSRATVGPIVADKACMKLHKLAPNIYCGGAGTAADLTHATNFIATKLGVHRFTIGQMPRVDTAVTMLKRHLFPYGGHIGAYLVVGGYDYTGAHLWGVYADGSTSQHNYYSLGSGSIAATTMLDDQWNENLTREEGVKLATQAILAGIFNDMGSGGRVNVCVIDKNGVEEKLNIEHPNDRKFKNPDFKGFPKKLEILKKTVIPIEHEEEDFKDQKQMELE</sequence>
<comment type="subcellular location">
    <subcellularLocation>
        <location evidence="2">Nucleus</location>
    </subcellularLocation>
</comment>
<accession>A0A5K1VQD4</accession>
<dbReference type="VEuPathDB" id="AmoebaDB:EHI7A_123070"/>
<dbReference type="AlphaFoldDB" id="A0A5K1VQD4"/>
<dbReference type="PANTHER" id="PTHR32194">
    <property type="entry name" value="METALLOPROTEASE TLDD"/>
    <property type="match status" value="1"/>
</dbReference>
<dbReference type="GO" id="GO:0005737">
    <property type="term" value="C:cytoplasm"/>
    <property type="evidence" value="ECO:0007669"/>
    <property type="project" value="UniProtKB-ARBA"/>
</dbReference>
<dbReference type="PRINTS" id="PR00141">
    <property type="entry name" value="PROTEASOME"/>
</dbReference>
<keyword evidence="5" id="KW-0645">Protease</keyword>
<dbReference type="VEuPathDB" id="AmoebaDB:EHI8A_131890"/>
<dbReference type="SUPFAM" id="SSF56235">
    <property type="entry name" value="N-terminal nucleophile aminohydrolases (Ntn hydrolases)"/>
    <property type="match status" value="1"/>
</dbReference>
<keyword evidence="8 11" id="KW-0647">Proteasome</keyword>
<evidence type="ECO:0000256" key="10">
    <source>
        <dbReference type="PIRSR" id="PIRSR600243-1"/>
    </source>
</evidence>
<dbReference type="PANTHER" id="PTHR32194:SF4">
    <property type="entry name" value="PROTEASOME SUBUNIT BETA TYPE-7"/>
    <property type="match status" value="1"/>
</dbReference>
<dbReference type="InterPro" id="IPR023333">
    <property type="entry name" value="Proteasome_suB-type"/>
</dbReference>
<name>A0A5K1VQD4_ENTHI</name>
<evidence type="ECO:0000256" key="9">
    <source>
        <dbReference type="ARBA" id="ARBA00023242"/>
    </source>
</evidence>
<feature type="active site" description="Nucleophile" evidence="10">
    <location>
        <position position="26"/>
    </location>
</feature>
<dbReference type="GO" id="GO:0004298">
    <property type="term" value="F:threonine-type endopeptidase activity"/>
    <property type="evidence" value="ECO:0007669"/>
    <property type="project" value="UniProtKB-KW"/>
</dbReference>
<keyword evidence="6" id="KW-0888">Threonine protease</keyword>
<evidence type="ECO:0000256" key="2">
    <source>
        <dbReference type="ARBA" id="ARBA00004123"/>
    </source>
</evidence>
<gene>
    <name evidence="11" type="ORF">CL6EHI_148040</name>
</gene>
<dbReference type="InterPro" id="IPR029055">
    <property type="entry name" value="Ntn_hydrolases_N"/>
</dbReference>
<dbReference type="Pfam" id="PF00227">
    <property type="entry name" value="Proteasome"/>
    <property type="match status" value="1"/>
</dbReference>
<dbReference type="GO" id="GO:0005839">
    <property type="term" value="C:proteasome core complex"/>
    <property type="evidence" value="ECO:0007669"/>
    <property type="project" value="InterPro"/>
</dbReference>
<dbReference type="PROSITE" id="PS51476">
    <property type="entry name" value="PROTEASOME_BETA_2"/>
    <property type="match status" value="1"/>
</dbReference>
<protein>
    <recommendedName>
        <fullName evidence="3">proteasome endopeptidase complex</fullName>
        <ecNumber evidence="3">3.4.25.1</ecNumber>
    </recommendedName>
</protein>
<dbReference type="GO" id="GO:0005634">
    <property type="term" value="C:nucleus"/>
    <property type="evidence" value="ECO:0007669"/>
    <property type="project" value="UniProtKB-SubCell"/>
</dbReference>
<dbReference type="OMA" id="KQHLFRH"/>
<proteinExistence type="predicted"/>
<dbReference type="EMBL" id="BDEQ01000001">
    <property type="protein sequence ID" value="GAT91642.1"/>
    <property type="molecule type" value="Genomic_DNA"/>
</dbReference>
<evidence type="ECO:0000256" key="3">
    <source>
        <dbReference type="ARBA" id="ARBA00012039"/>
    </source>
</evidence>
<dbReference type="Proteomes" id="UP000078387">
    <property type="component" value="Unassembled WGS sequence"/>
</dbReference>
<comment type="caution">
    <text evidence="11">The sequence shown here is derived from an EMBL/GenBank/DDBJ whole genome shotgun (WGS) entry which is preliminary data.</text>
</comment>
<evidence type="ECO:0000256" key="7">
    <source>
        <dbReference type="ARBA" id="ARBA00022801"/>
    </source>
</evidence>
<keyword evidence="7" id="KW-0378">Hydrolase</keyword>
<dbReference type="VEuPathDB" id="AmoebaDB:EHI_148040"/>
<evidence type="ECO:0000256" key="6">
    <source>
        <dbReference type="ARBA" id="ARBA00022698"/>
    </source>
</evidence>
<comment type="catalytic activity">
    <reaction evidence="1">
        <text>Cleavage of peptide bonds with very broad specificity.</text>
        <dbReference type="EC" id="3.4.25.1"/>
    </reaction>
</comment>
<reference evidence="11 12" key="1">
    <citation type="submission" date="2016-05" db="EMBL/GenBank/DDBJ databases">
        <title>First whole genome sequencing of Entamoeba histolytica HM1:IMSS-clone-6.</title>
        <authorList>
            <person name="Mukherjee Avik.K."/>
            <person name="Izumyama S."/>
            <person name="Nakada-Tsukui K."/>
            <person name="Nozaki T."/>
        </authorList>
    </citation>
    <scope>NUCLEOTIDE SEQUENCE [LARGE SCALE GENOMIC DNA]</scope>
    <source>
        <strain evidence="11 12">HM1:IMSS clone 6</strain>
    </source>
</reference>
<evidence type="ECO:0000313" key="12">
    <source>
        <dbReference type="Proteomes" id="UP000078387"/>
    </source>
</evidence>
<dbReference type="VEuPathDB" id="AmoebaDB:KM1_202570"/>
<evidence type="ECO:0000256" key="4">
    <source>
        <dbReference type="ARBA" id="ARBA00022490"/>
    </source>
</evidence>
<keyword evidence="9" id="KW-0539">Nucleus</keyword>
<keyword evidence="4" id="KW-0963">Cytoplasm</keyword>
<dbReference type="InterPro" id="IPR001353">
    <property type="entry name" value="Proteasome_sua/b"/>
</dbReference>
<dbReference type="CDD" id="cd03763">
    <property type="entry name" value="proteasome_beta_type_7"/>
    <property type="match status" value="1"/>
</dbReference>